<dbReference type="EMBL" id="VSSQ01019525">
    <property type="protein sequence ID" value="MPM63631.1"/>
    <property type="molecule type" value="Genomic_DNA"/>
</dbReference>
<comment type="caution">
    <text evidence="2">The sequence shown here is derived from an EMBL/GenBank/DDBJ whole genome shotgun (WGS) entry which is preliminary data.</text>
</comment>
<evidence type="ECO:0000256" key="1">
    <source>
        <dbReference type="SAM" id="MobiDB-lite"/>
    </source>
</evidence>
<evidence type="ECO:0000313" key="2">
    <source>
        <dbReference type="EMBL" id="MPM63631.1"/>
    </source>
</evidence>
<gene>
    <name evidence="2" type="ORF">SDC9_110512</name>
</gene>
<sequence length="55" mass="6086">MSVEPLCKGQARDGRHHRKDVRYSSREATRSGVGVVQCRIVNKTQAPQQHGQGGK</sequence>
<accession>A0A645BG80</accession>
<reference evidence="2" key="1">
    <citation type="submission" date="2019-08" db="EMBL/GenBank/DDBJ databases">
        <authorList>
            <person name="Kucharzyk K."/>
            <person name="Murdoch R.W."/>
            <person name="Higgins S."/>
            <person name="Loffler F."/>
        </authorList>
    </citation>
    <scope>NUCLEOTIDE SEQUENCE</scope>
</reference>
<feature type="region of interest" description="Disordered" evidence="1">
    <location>
        <begin position="1"/>
        <end position="29"/>
    </location>
</feature>
<protein>
    <submittedName>
        <fullName evidence="2">Uncharacterized protein</fullName>
    </submittedName>
</protein>
<name>A0A645BG80_9ZZZZ</name>
<proteinExistence type="predicted"/>
<organism evidence="2">
    <name type="scientific">bioreactor metagenome</name>
    <dbReference type="NCBI Taxonomy" id="1076179"/>
    <lineage>
        <taxon>unclassified sequences</taxon>
        <taxon>metagenomes</taxon>
        <taxon>ecological metagenomes</taxon>
    </lineage>
</organism>
<dbReference type="AlphaFoldDB" id="A0A645BG80"/>